<evidence type="ECO:0000313" key="3">
    <source>
        <dbReference type="Proteomes" id="UP000036261"/>
    </source>
</evidence>
<organism evidence="2 3">
    <name type="scientific">Chryseobacterium angstadtii</name>
    <dbReference type="NCBI Taxonomy" id="558151"/>
    <lineage>
        <taxon>Bacteria</taxon>
        <taxon>Pseudomonadati</taxon>
        <taxon>Bacteroidota</taxon>
        <taxon>Flavobacteriia</taxon>
        <taxon>Flavobacteriales</taxon>
        <taxon>Weeksellaceae</taxon>
        <taxon>Chryseobacterium group</taxon>
        <taxon>Chryseobacterium</taxon>
    </lineage>
</organism>
<protein>
    <submittedName>
        <fullName evidence="2">Uncharacterized protein</fullName>
    </submittedName>
</protein>
<evidence type="ECO:0000313" key="2">
    <source>
        <dbReference type="EMBL" id="KMQ64394.1"/>
    </source>
</evidence>
<feature type="signal peptide" evidence="1">
    <location>
        <begin position="1"/>
        <end position="20"/>
    </location>
</feature>
<dbReference type="STRING" id="558151.ACM46_08910"/>
<name>A0A0J7IEG7_9FLAO</name>
<feature type="chain" id="PRO_5005288879" evidence="1">
    <location>
        <begin position="21"/>
        <end position="86"/>
    </location>
</feature>
<comment type="caution">
    <text evidence="2">The sequence shown here is derived from an EMBL/GenBank/DDBJ whole genome shotgun (WGS) entry which is preliminary data.</text>
</comment>
<dbReference type="AlphaFoldDB" id="A0A0J7IEG7"/>
<dbReference type="Pfam" id="PF20130">
    <property type="entry name" value="DUF6520"/>
    <property type="match status" value="1"/>
</dbReference>
<dbReference type="InterPro" id="IPR045391">
    <property type="entry name" value="DUF6520"/>
</dbReference>
<dbReference type="PATRIC" id="fig|558151.6.peg.1869"/>
<reference evidence="2 3" key="1">
    <citation type="journal article" date="2013" name="Int. J. Syst. Evol. Microbiol.">
        <title>Chryseobacterium angstadtii sp. nov., isolated from a newt tank.</title>
        <authorList>
            <person name="Kirk K.E."/>
            <person name="Hoffman J.A."/>
            <person name="Smith K.A."/>
            <person name="Strahan B.L."/>
            <person name="Failor K.C."/>
            <person name="Krebs J.E."/>
            <person name="Gale A.N."/>
            <person name="Do T.D."/>
            <person name="Sontag T.C."/>
            <person name="Batties A.M."/>
            <person name="Mistiszyn K."/>
            <person name="Newman J.D."/>
        </authorList>
    </citation>
    <scope>NUCLEOTIDE SEQUENCE [LARGE SCALE GENOMIC DNA]</scope>
    <source>
        <strain evidence="2 3">KM</strain>
    </source>
</reference>
<gene>
    <name evidence="2" type="ORF">ACM46_08910</name>
</gene>
<evidence type="ECO:0000256" key="1">
    <source>
        <dbReference type="SAM" id="SignalP"/>
    </source>
</evidence>
<dbReference type="GeneID" id="56898570"/>
<keyword evidence="3" id="KW-1185">Reference proteome</keyword>
<sequence>MKKILLPALIVAMGAGAAFATNLASKASKVIPTYRIDENNKCVQVQQDCNATSGFVCTWDGDGTSRLHEFMDSETQCSQELFRTTP</sequence>
<dbReference type="EMBL" id="LFND01000003">
    <property type="protein sequence ID" value="KMQ64394.1"/>
    <property type="molecule type" value="Genomic_DNA"/>
</dbReference>
<proteinExistence type="predicted"/>
<keyword evidence="1" id="KW-0732">Signal</keyword>
<dbReference type="OrthoDB" id="1270512at2"/>
<dbReference type="Proteomes" id="UP000036261">
    <property type="component" value="Unassembled WGS sequence"/>
</dbReference>
<accession>A0A0J7IEG7</accession>
<dbReference type="RefSeq" id="WP_048506304.1">
    <property type="nucleotide sequence ID" value="NZ_LFND01000003.1"/>
</dbReference>